<keyword evidence="3" id="KW-1185">Reference proteome</keyword>
<evidence type="ECO:0000313" key="3">
    <source>
        <dbReference type="Proteomes" id="UP001529510"/>
    </source>
</evidence>
<feature type="non-terminal residue" evidence="2">
    <location>
        <position position="1"/>
    </location>
</feature>
<feature type="compositionally biased region" description="Basic and acidic residues" evidence="1">
    <location>
        <begin position="293"/>
        <end position="306"/>
    </location>
</feature>
<evidence type="ECO:0000313" key="2">
    <source>
        <dbReference type="EMBL" id="KAL0169415.1"/>
    </source>
</evidence>
<accession>A0ABD0P665</accession>
<organism evidence="2 3">
    <name type="scientific">Cirrhinus mrigala</name>
    <name type="common">Mrigala</name>
    <dbReference type="NCBI Taxonomy" id="683832"/>
    <lineage>
        <taxon>Eukaryota</taxon>
        <taxon>Metazoa</taxon>
        <taxon>Chordata</taxon>
        <taxon>Craniata</taxon>
        <taxon>Vertebrata</taxon>
        <taxon>Euteleostomi</taxon>
        <taxon>Actinopterygii</taxon>
        <taxon>Neopterygii</taxon>
        <taxon>Teleostei</taxon>
        <taxon>Ostariophysi</taxon>
        <taxon>Cypriniformes</taxon>
        <taxon>Cyprinidae</taxon>
        <taxon>Labeoninae</taxon>
        <taxon>Labeonini</taxon>
        <taxon>Cirrhinus</taxon>
    </lineage>
</organism>
<comment type="caution">
    <text evidence="2">The sequence shown here is derived from an EMBL/GenBank/DDBJ whole genome shotgun (WGS) entry which is preliminary data.</text>
</comment>
<sequence>EHEGSQEKLKPFAVKAESLVESRTGLYGKLNRSLDFSSRFLDDSRKESRFSASRTSAAGDESFLCTNLHLLHNQKQQMRTSLRFQVILTKKGIQKQIRRLQWIPIKEKLRVQLLFYPPQILSQRQKVFQRRSWDLKACQMLLQKTPNRTAPRLKAAATNTRCPLCSAAYGETLSEIKQRDADRALLSLKQHVNKAKLEQPNIGVTKKKSEPRSLSEITSLLQKNEDKSEAADSSNEVSAGKTDAGGKTDSGTKASADTSFDALKSKLFGSKPAKKDPVDAALDLDAVKRKKKSDKELLRSIFERQNKAPVTEAKSPTEEKEK</sequence>
<dbReference type="AlphaFoldDB" id="A0ABD0P665"/>
<reference evidence="2 3" key="1">
    <citation type="submission" date="2024-05" db="EMBL/GenBank/DDBJ databases">
        <title>Genome sequencing and assembly of Indian major carp, Cirrhinus mrigala (Hamilton, 1822).</title>
        <authorList>
            <person name="Mohindra V."/>
            <person name="Chowdhury L.M."/>
            <person name="Lal K."/>
            <person name="Jena J.K."/>
        </authorList>
    </citation>
    <scope>NUCLEOTIDE SEQUENCE [LARGE SCALE GENOMIC DNA]</scope>
    <source>
        <strain evidence="2">CM1030</strain>
        <tissue evidence="2">Blood</tissue>
    </source>
</reference>
<evidence type="ECO:0000256" key="1">
    <source>
        <dbReference type="SAM" id="MobiDB-lite"/>
    </source>
</evidence>
<feature type="region of interest" description="Disordered" evidence="1">
    <location>
        <begin position="220"/>
        <end position="322"/>
    </location>
</feature>
<gene>
    <name evidence="2" type="ORF">M9458_034011</name>
</gene>
<dbReference type="Proteomes" id="UP001529510">
    <property type="component" value="Unassembled WGS sequence"/>
</dbReference>
<dbReference type="EMBL" id="JAMKFB020000017">
    <property type="protein sequence ID" value="KAL0169415.1"/>
    <property type="molecule type" value="Genomic_DNA"/>
</dbReference>
<name>A0ABD0P665_CIRMR</name>
<feature type="compositionally biased region" description="Polar residues" evidence="1">
    <location>
        <begin position="249"/>
        <end position="258"/>
    </location>
</feature>
<protein>
    <submittedName>
        <fullName evidence="2">Uncharacterized protein</fullName>
    </submittedName>
</protein>
<feature type="non-terminal residue" evidence="2">
    <location>
        <position position="322"/>
    </location>
</feature>
<proteinExistence type="predicted"/>